<organism evidence="4 5">
    <name type="scientific">Ascaris lumbricoides</name>
    <name type="common">Giant roundworm</name>
    <dbReference type="NCBI Taxonomy" id="6252"/>
    <lineage>
        <taxon>Eukaryota</taxon>
        <taxon>Metazoa</taxon>
        <taxon>Ecdysozoa</taxon>
        <taxon>Nematoda</taxon>
        <taxon>Chromadorea</taxon>
        <taxon>Rhabditida</taxon>
        <taxon>Spirurina</taxon>
        <taxon>Ascaridomorpha</taxon>
        <taxon>Ascaridoidea</taxon>
        <taxon>Ascarididae</taxon>
        <taxon>Ascaris</taxon>
    </lineage>
</organism>
<protein>
    <submittedName>
        <fullName evidence="5">Apple domain-containing protein</fullName>
    </submittedName>
</protein>
<keyword evidence="2" id="KW-0732">Signal</keyword>
<dbReference type="WBParaSite" id="ALUE_0001296601-mRNA-1">
    <property type="protein sequence ID" value="ALUE_0001296601-mRNA-1"/>
    <property type="gene ID" value="ALUE_0001296601"/>
</dbReference>
<dbReference type="AlphaFoldDB" id="A0A0M3I750"/>
<keyword evidence="4" id="KW-1185">Reference proteome</keyword>
<evidence type="ECO:0000256" key="1">
    <source>
        <dbReference type="SAM" id="MobiDB-lite"/>
    </source>
</evidence>
<dbReference type="Proteomes" id="UP000036681">
    <property type="component" value="Unplaced"/>
</dbReference>
<proteinExistence type="predicted"/>
<accession>A0A0M3I750</accession>
<dbReference type="SMART" id="SM00473">
    <property type="entry name" value="PAN_AP"/>
    <property type="match status" value="1"/>
</dbReference>
<feature type="domain" description="Apple" evidence="3">
    <location>
        <begin position="56"/>
        <end position="141"/>
    </location>
</feature>
<feature type="compositionally biased region" description="Polar residues" evidence="1">
    <location>
        <begin position="192"/>
        <end position="208"/>
    </location>
</feature>
<feature type="region of interest" description="Disordered" evidence="1">
    <location>
        <begin position="155"/>
        <end position="208"/>
    </location>
</feature>
<dbReference type="InterPro" id="IPR003609">
    <property type="entry name" value="Pan_app"/>
</dbReference>
<feature type="signal peptide" evidence="2">
    <location>
        <begin position="1"/>
        <end position="26"/>
    </location>
</feature>
<sequence length="279" mass="31685">MGIIQHEHSVIATFIASIVLIARVDSTTEWFGDLRAHMNPPRSPAFSDIIYDEIECPMGIESDAIPDYVYFGPMVATMSVSKHADCLNHCIQNPRCIAVNFFEPMTFQERGFCELLSENQLDNPRLMRPFKQAVYYENIKCRLDDDTQQNELKIRPASFSGKRLTNPERPQSGTQETVSKSSRIQHEIPAQALSTSNDNSTSIPSSMITSVTSPSRIIINNHSHSGMPLKQASRPPLPQRKIFRLHVPDSKQFLLRLRATSSCCKIFLTPLNIRRRQIR</sequence>
<name>A0A0M3I750_ASCLU</name>
<evidence type="ECO:0000256" key="2">
    <source>
        <dbReference type="SAM" id="SignalP"/>
    </source>
</evidence>
<dbReference type="PROSITE" id="PS50948">
    <property type="entry name" value="PAN"/>
    <property type="match status" value="1"/>
</dbReference>
<feature type="chain" id="PRO_5005656931" evidence="2">
    <location>
        <begin position="27"/>
        <end position="279"/>
    </location>
</feature>
<evidence type="ECO:0000259" key="3">
    <source>
        <dbReference type="PROSITE" id="PS50948"/>
    </source>
</evidence>
<evidence type="ECO:0000313" key="4">
    <source>
        <dbReference type="Proteomes" id="UP000036681"/>
    </source>
</evidence>
<dbReference type="SUPFAM" id="SSF57414">
    <property type="entry name" value="Hairpin loop containing domain-like"/>
    <property type="match status" value="1"/>
</dbReference>
<reference evidence="5" key="1">
    <citation type="submission" date="2017-02" db="UniProtKB">
        <authorList>
            <consortium name="WormBaseParasite"/>
        </authorList>
    </citation>
    <scope>IDENTIFICATION</scope>
</reference>
<evidence type="ECO:0000313" key="5">
    <source>
        <dbReference type="WBParaSite" id="ALUE_0001296601-mRNA-1"/>
    </source>
</evidence>
<dbReference type="Pfam" id="PF00024">
    <property type="entry name" value="PAN_1"/>
    <property type="match status" value="1"/>
</dbReference>
<feature type="compositionally biased region" description="Polar residues" evidence="1">
    <location>
        <begin position="168"/>
        <end position="182"/>
    </location>
</feature>